<dbReference type="OrthoDB" id="6363884at2759"/>
<dbReference type="PROSITE" id="PS50268">
    <property type="entry name" value="CADHERIN_2"/>
    <property type="match status" value="2"/>
</dbReference>
<dbReference type="InterPro" id="IPR015919">
    <property type="entry name" value="Cadherin-like_sf"/>
</dbReference>
<dbReference type="PANTHER" id="PTHR24026">
    <property type="entry name" value="FAT ATYPICAL CADHERIN-RELATED"/>
    <property type="match status" value="1"/>
</dbReference>
<feature type="non-terminal residue" evidence="7">
    <location>
        <position position="178"/>
    </location>
</feature>
<dbReference type="Pfam" id="PF00028">
    <property type="entry name" value="Cadherin"/>
    <property type="match status" value="1"/>
</dbReference>
<evidence type="ECO:0000313" key="7">
    <source>
        <dbReference type="EMBL" id="CAD7233299.1"/>
    </source>
</evidence>
<proteinExistence type="predicted"/>
<comment type="subcellular location">
    <subcellularLocation>
        <location evidence="1">Membrane</location>
    </subcellularLocation>
</comment>
<name>A0A7R8WKA0_9CRUS</name>
<dbReference type="PANTHER" id="PTHR24026:SF126">
    <property type="entry name" value="PROTOCADHERIN FAT 4"/>
    <property type="match status" value="1"/>
</dbReference>
<keyword evidence="5" id="KW-1133">Transmembrane helix</keyword>
<accession>A0A7R8WKA0</accession>
<reference evidence="7" key="1">
    <citation type="submission" date="2020-11" db="EMBL/GenBank/DDBJ databases">
        <authorList>
            <person name="Tran Van P."/>
        </authorList>
    </citation>
    <scope>NUCLEOTIDE SEQUENCE</scope>
</reference>
<evidence type="ECO:0000256" key="4">
    <source>
        <dbReference type="ARBA" id="ARBA00022837"/>
    </source>
</evidence>
<keyword evidence="2" id="KW-0812">Transmembrane</keyword>
<evidence type="ECO:0000256" key="2">
    <source>
        <dbReference type="ARBA" id="ARBA00022692"/>
    </source>
</evidence>
<dbReference type="InterPro" id="IPR002126">
    <property type="entry name" value="Cadherin-like_dom"/>
</dbReference>
<dbReference type="SUPFAM" id="SSF49313">
    <property type="entry name" value="Cadherin-like"/>
    <property type="match status" value="1"/>
</dbReference>
<keyword evidence="3" id="KW-0677">Repeat</keyword>
<dbReference type="GO" id="GO:0009653">
    <property type="term" value="P:anatomical structure morphogenesis"/>
    <property type="evidence" value="ECO:0007669"/>
    <property type="project" value="UniProtKB-ARBA"/>
</dbReference>
<dbReference type="AlphaFoldDB" id="A0A7R8WKA0"/>
<organism evidence="7">
    <name type="scientific">Cyprideis torosa</name>
    <dbReference type="NCBI Taxonomy" id="163714"/>
    <lineage>
        <taxon>Eukaryota</taxon>
        <taxon>Metazoa</taxon>
        <taxon>Ecdysozoa</taxon>
        <taxon>Arthropoda</taxon>
        <taxon>Crustacea</taxon>
        <taxon>Oligostraca</taxon>
        <taxon>Ostracoda</taxon>
        <taxon>Podocopa</taxon>
        <taxon>Podocopida</taxon>
        <taxon>Cytherocopina</taxon>
        <taxon>Cytheroidea</taxon>
        <taxon>Cytherideidae</taxon>
        <taxon>Cyprideis</taxon>
    </lineage>
</organism>
<evidence type="ECO:0000256" key="3">
    <source>
        <dbReference type="ARBA" id="ARBA00022737"/>
    </source>
</evidence>
<protein>
    <submittedName>
        <fullName evidence="7">Uncharacterized protein</fullName>
    </submittedName>
</protein>
<dbReference type="SMART" id="SM00112">
    <property type="entry name" value="CA"/>
    <property type="match status" value="1"/>
</dbReference>
<dbReference type="Gene3D" id="2.60.40.60">
    <property type="entry name" value="Cadherins"/>
    <property type="match status" value="3"/>
</dbReference>
<sequence>MVRAEDSSGLSNTAEVNIIVTDINDRNPEFINQPYEFRIRDGRAGEYVGSVKAVDADLGLNAEVSYTLSPSSLFTIDGQSGRIETVRDVTYEDAPRHALVVTAYDGGREPRIATATVLVTISDTPDDPPVFRKNFYEASVPENRVNAEVVRVEALHRNQGEDATITYELKNGKDFFRI</sequence>
<evidence type="ECO:0000256" key="1">
    <source>
        <dbReference type="ARBA" id="ARBA00004370"/>
    </source>
</evidence>
<dbReference type="GO" id="GO:0007156">
    <property type="term" value="P:homophilic cell adhesion via plasma membrane adhesion molecules"/>
    <property type="evidence" value="ECO:0007669"/>
    <property type="project" value="InterPro"/>
</dbReference>
<gene>
    <name evidence="7" type="ORF">CTOB1V02_LOCUS11122</name>
</gene>
<dbReference type="GO" id="GO:0005886">
    <property type="term" value="C:plasma membrane"/>
    <property type="evidence" value="ECO:0007669"/>
    <property type="project" value="UniProtKB-SubCell"/>
</dbReference>
<keyword evidence="4" id="KW-0106">Calcium</keyword>
<dbReference type="EMBL" id="OB665995">
    <property type="protein sequence ID" value="CAD7233299.1"/>
    <property type="molecule type" value="Genomic_DNA"/>
</dbReference>
<dbReference type="GO" id="GO:0060429">
    <property type="term" value="P:epithelium development"/>
    <property type="evidence" value="ECO:0007669"/>
    <property type="project" value="UniProtKB-ARBA"/>
</dbReference>
<dbReference type="PRINTS" id="PR00205">
    <property type="entry name" value="CADHERIN"/>
</dbReference>
<evidence type="ECO:0000256" key="6">
    <source>
        <dbReference type="ARBA" id="ARBA00023136"/>
    </source>
</evidence>
<dbReference type="GO" id="GO:0005509">
    <property type="term" value="F:calcium ion binding"/>
    <property type="evidence" value="ECO:0007669"/>
    <property type="project" value="UniProtKB-UniRule"/>
</dbReference>
<dbReference type="FunFam" id="2.60.40.60:FF:000020">
    <property type="entry name" value="Dachsous cadherin-related 1b"/>
    <property type="match status" value="1"/>
</dbReference>
<dbReference type="CDD" id="cd11304">
    <property type="entry name" value="Cadherin_repeat"/>
    <property type="match status" value="1"/>
</dbReference>
<evidence type="ECO:0000256" key="5">
    <source>
        <dbReference type="ARBA" id="ARBA00022989"/>
    </source>
</evidence>
<keyword evidence="6" id="KW-0472">Membrane</keyword>